<evidence type="ECO:0000256" key="3">
    <source>
        <dbReference type="ARBA" id="ARBA00023125"/>
    </source>
</evidence>
<protein>
    <submittedName>
        <fullName evidence="6">LysR family transcriptional regulator</fullName>
    </submittedName>
</protein>
<dbReference type="FunFam" id="1.10.10.10:FF:000001">
    <property type="entry name" value="LysR family transcriptional regulator"/>
    <property type="match status" value="1"/>
</dbReference>
<dbReference type="Gene3D" id="3.40.190.290">
    <property type="match status" value="1"/>
</dbReference>
<feature type="domain" description="HTH lysR-type" evidence="5">
    <location>
        <begin position="1"/>
        <end position="59"/>
    </location>
</feature>
<dbReference type="RefSeq" id="WP_115104420.1">
    <property type="nucleotide sequence ID" value="NZ_QHKS01000016.1"/>
</dbReference>
<evidence type="ECO:0000313" key="7">
    <source>
        <dbReference type="Proteomes" id="UP000254875"/>
    </source>
</evidence>
<dbReference type="CDD" id="cd08471">
    <property type="entry name" value="PBP2_CrgA_like_2"/>
    <property type="match status" value="1"/>
</dbReference>
<comment type="similarity">
    <text evidence="1">Belongs to the LysR transcriptional regulatory family.</text>
</comment>
<comment type="caution">
    <text evidence="6">The sequence shown here is derived from an EMBL/GenBank/DDBJ whole genome shotgun (WGS) entry which is preliminary data.</text>
</comment>
<dbReference type="InterPro" id="IPR005119">
    <property type="entry name" value="LysR_subst-bd"/>
</dbReference>
<dbReference type="Pfam" id="PF00126">
    <property type="entry name" value="HTH_1"/>
    <property type="match status" value="1"/>
</dbReference>
<dbReference type="InterPro" id="IPR036388">
    <property type="entry name" value="WH-like_DNA-bd_sf"/>
</dbReference>
<dbReference type="GO" id="GO:0043565">
    <property type="term" value="F:sequence-specific DNA binding"/>
    <property type="evidence" value="ECO:0007669"/>
    <property type="project" value="TreeGrafter"/>
</dbReference>
<dbReference type="PROSITE" id="PS50931">
    <property type="entry name" value="HTH_LYSR"/>
    <property type="match status" value="1"/>
</dbReference>
<dbReference type="GO" id="GO:0006351">
    <property type="term" value="P:DNA-templated transcription"/>
    <property type="evidence" value="ECO:0007669"/>
    <property type="project" value="TreeGrafter"/>
</dbReference>
<keyword evidence="7" id="KW-1185">Reference proteome</keyword>
<keyword evidence="3" id="KW-0238">DNA-binding</keyword>
<dbReference type="OrthoDB" id="9786526at2"/>
<dbReference type="AlphaFoldDB" id="A0A370N461"/>
<dbReference type="PANTHER" id="PTHR30537:SF5">
    <property type="entry name" value="HTH-TYPE TRANSCRIPTIONAL ACTIVATOR TTDR-RELATED"/>
    <property type="match status" value="1"/>
</dbReference>
<evidence type="ECO:0000256" key="1">
    <source>
        <dbReference type="ARBA" id="ARBA00009437"/>
    </source>
</evidence>
<dbReference type="InterPro" id="IPR000847">
    <property type="entry name" value="LysR_HTH_N"/>
</dbReference>
<dbReference type="InterPro" id="IPR058163">
    <property type="entry name" value="LysR-type_TF_proteobact-type"/>
</dbReference>
<keyword evidence="4" id="KW-0804">Transcription</keyword>
<name>A0A370N461_9BURK</name>
<evidence type="ECO:0000259" key="5">
    <source>
        <dbReference type="PROSITE" id="PS50931"/>
    </source>
</evidence>
<dbReference type="GO" id="GO:0003700">
    <property type="term" value="F:DNA-binding transcription factor activity"/>
    <property type="evidence" value="ECO:0007669"/>
    <property type="project" value="InterPro"/>
</dbReference>
<dbReference type="EMBL" id="QHKS01000016">
    <property type="protein sequence ID" value="RDK00315.1"/>
    <property type="molecule type" value="Genomic_DNA"/>
</dbReference>
<dbReference type="SUPFAM" id="SSF53850">
    <property type="entry name" value="Periplasmic binding protein-like II"/>
    <property type="match status" value="1"/>
</dbReference>
<keyword evidence="2" id="KW-0805">Transcription regulation</keyword>
<dbReference type="Gene3D" id="1.10.10.10">
    <property type="entry name" value="Winged helix-like DNA-binding domain superfamily/Winged helix DNA-binding domain"/>
    <property type="match status" value="1"/>
</dbReference>
<dbReference type="InterPro" id="IPR036390">
    <property type="entry name" value="WH_DNA-bd_sf"/>
</dbReference>
<accession>A0A370N461</accession>
<dbReference type="Proteomes" id="UP000254875">
    <property type="component" value="Unassembled WGS sequence"/>
</dbReference>
<evidence type="ECO:0000256" key="2">
    <source>
        <dbReference type="ARBA" id="ARBA00023015"/>
    </source>
</evidence>
<dbReference type="Pfam" id="PF03466">
    <property type="entry name" value="LysR_substrate"/>
    <property type="match status" value="1"/>
</dbReference>
<dbReference type="SUPFAM" id="SSF46785">
    <property type="entry name" value="Winged helix' DNA-binding domain"/>
    <property type="match status" value="1"/>
</dbReference>
<dbReference type="PANTHER" id="PTHR30537">
    <property type="entry name" value="HTH-TYPE TRANSCRIPTIONAL REGULATOR"/>
    <property type="match status" value="1"/>
</dbReference>
<reference evidence="7" key="1">
    <citation type="submission" date="2018-05" db="EMBL/GenBank/DDBJ databases">
        <authorList>
            <person name="Feng T."/>
        </authorList>
    </citation>
    <scope>NUCLEOTIDE SEQUENCE [LARGE SCALE GENOMIC DNA]</scope>
    <source>
        <strain evidence="7">S27</strain>
    </source>
</reference>
<proteinExistence type="inferred from homology"/>
<evidence type="ECO:0000313" key="6">
    <source>
        <dbReference type="EMBL" id="RDK00315.1"/>
    </source>
</evidence>
<evidence type="ECO:0000256" key="4">
    <source>
        <dbReference type="ARBA" id="ARBA00023163"/>
    </source>
</evidence>
<gene>
    <name evidence="6" type="ORF">DLM46_23645</name>
</gene>
<organism evidence="6 7">
    <name type="scientific">Paraburkholderia lacunae</name>
    <dbReference type="NCBI Taxonomy" id="2211104"/>
    <lineage>
        <taxon>Bacteria</taxon>
        <taxon>Pseudomonadati</taxon>
        <taxon>Pseudomonadota</taxon>
        <taxon>Betaproteobacteria</taxon>
        <taxon>Burkholderiales</taxon>
        <taxon>Burkholderiaceae</taxon>
        <taxon>Paraburkholderia</taxon>
    </lineage>
</organism>
<sequence length="313" mass="33365">MDRLEAMSIFVAAAETGSFSAASRKLGTPLPTVSRKVAELEAHLNARLLVRSTRRLTLTDAGTAYLAACKQILEQVTDAESAASGEYSTPRGDLVVTAPMVFGRLHVLPIVNDFLATFPEIAVRLMLADRTLHLLDEHIDVALRIGKLPDSSMVASQVGTLSRVVCASPHFLAENGTPKTPGDLAGFACVDFDALPSGPIWTFAARGARQQQSVPIQPCLSVNTAEAAIDAAIAGVGLTRVLSYQAARAVEEGKLQLVLREFEPEPIPVSLMHAGQGPLPLKTRSFIDFAVPRLRAALLGDKERLRVGGIAGR</sequence>